<name>A0A1R3HP47_9ROSI</name>
<comment type="caution">
    <text evidence="2">The sequence shown here is derived from an EMBL/GenBank/DDBJ whole genome shotgun (WGS) entry which is preliminary data.</text>
</comment>
<proteinExistence type="predicted"/>
<protein>
    <submittedName>
        <fullName evidence="2">Uncharacterized protein</fullName>
    </submittedName>
</protein>
<evidence type="ECO:0000313" key="3">
    <source>
        <dbReference type="Proteomes" id="UP000187203"/>
    </source>
</evidence>
<gene>
    <name evidence="2" type="ORF">COLO4_27959</name>
</gene>
<keyword evidence="1" id="KW-1133">Transmembrane helix</keyword>
<feature type="transmembrane region" description="Helical" evidence="1">
    <location>
        <begin position="47"/>
        <end position="68"/>
    </location>
</feature>
<dbReference type="PANTHER" id="PTHR33133:SF7">
    <property type="entry name" value="F26K24.10 PROTEIN-RELATED"/>
    <property type="match status" value="1"/>
</dbReference>
<dbReference type="EMBL" id="AWUE01019716">
    <property type="protein sequence ID" value="OMO71931.1"/>
    <property type="molecule type" value="Genomic_DNA"/>
</dbReference>
<dbReference type="Proteomes" id="UP000187203">
    <property type="component" value="Unassembled WGS sequence"/>
</dbReference>
<keyword evidence="1" id="KW-0472">Membrane</keyword>
<feature type="transmembrane region" description="Helical" evidence="1">
    <location>
        <begin position="149"/>
        <end position="167"/>
    </location>
</feature>
<keyword evidence="3" id="KW-1185">Reference proteome</keyword>
<evidence type="ECO:0000256" key="1">
    <source>
        <dbReference type="SAM" id="Phobius"/>
    </source>
</evidence>
<reference evidence="3" key="1">
    <citation type="submission" date="2013-09" db="EMBL/GenBank/DDBJ databases">
        <title>Corchorus olitorius genome sequencing.</title>
        <authorList>
            <person name="Alam M."/>
            <person name="Haque M.S."/>
            <person name="Islam M.S."/>
            <person name="Emdad E.M."/>
            <person name="Islam M.M."/>
            <person name="Ahmed B."/>
            <person name="Halim A."/>
            <person name="Hossen Q.M.M."/>
            <person name="Hossain M.Z."/>
            <person name="Ahmed R."/>
            <person name="Khan M.M."/>
            <person name="Islam R."/>
            <person name="Rashid M.M."/>
            <person name="Khan S.A."/>
            <person name="Rahman M.S."/>
            <person name="Alam M."/>
            <person name="Yahiya A.S."/>
            <person name="Khan M.S."/>
            <person name="Azam M.S."/>
            <person name="Haque T."/>
            <person name="Lashkar M.Z.H."/>
            <person name="Akhand A.I."/>
            <person name="Morshed G."/>
            <person name="Roy S."/>
            <person name="Uddin K.S."/>
            <person name="Rabeya T."/>
            <person name="Hossain A.S."/>
            <person name="Chowdhury A."/>
            <person name="Snigdha A.R."/>
            <person name="Mortoza M.S."/>
            <person name="Matin S.A."/>
            <person name="Hoque S.M.E."/>
            <person name="Islam M.K."/>
            <person name="Roy D.K."/>
            <person name="Haider R."/>
            <person name="Moosa M.M."/>
            <person name="Elias S.M."/>
            <person name="Hasan A.M."/>
            <person name="Jahan S."/>
            <person name="Shafiuddin M."/>
            <person name="Mahmood N."/>
            <person name="Shommy N.S."/>
        </authorList>
    </citation>
    <scope>NUCLEOTIDE SEQUENCE [LARGE SCALE GENOMIC DNA]</scope>
    <source>
        <strain evidence="3">cv. O-4</strain>
    </source>
</reference>
<accession>A0A1R3HP47</accession>
<sequence length="270" mass="30440">MATPPPQPFQLTLPTAMVTPPPEPFQLNLSTIQSESGRIIKAQKRHFLSLSFLFLLPISVSFSAIPFLNQLFSQPSTIPTAFDNNDYYDFDHNPTFQIFFPAKTIIFFLLNVLIFSFLATGSITYSVFHGGSGQLIELKSALKSAFTSFFPSYLQVNWIFVPVVVVVESSWGFEALKRTSTGIVIAAVFYDYGGNWMFLFSCAIHSIIFMQILLSYLAEITVFYMNSKVMHGENNAGEIVEQFGTEYVKVSLDDHGKLTHDDHNHVLEFI</sequence>
<evidence type="ECO:0000313" key="2">
    <source>
        <dbReference type="EMBL" id="OMO71931.1"/>
    </source>
</evidence>
<organism evidence="2 3">
    <name type="scientific">Corchorus olitorius</name>
    <dbReference type="NCBI Taxonomy" id="93759"/>
    <lineage>
        <taxon>Eukaryota</taxon>
        <taxon>Viridiplantae</taxon>
        <taxon>Streptophyta</taxon>
        <taxon>Embryophyta</taxon>
        <taxon>Tracheophyta</taxon>
        <taxon>Spermatophyta</taxon>
        <taxon>Magnoliopsida</taxon>
        <taxon>eudicotyledons</taxon>
        <taxon>Gunneridae</taxon>
        <taxon>Pentapetalae</taxon>
        <taxon>rosids</taxon>
        <taxon>malvids</taxon>
        <taxon>Malvales</taxon>
        <taxon>Malvaceae</taxon>
        <taxon>Grewioideae</taxon>
        <taxon>Apeibeae</taxon>
        <taxon>Corchorus</taxon>
    </lineage>
</organism>
<dbReference type="AlphaFoldDB" id="A0A1R3HP47"/>
<feature type="transmembrane region" description="Helical" evidence="1">
    <location>
        <begin position="196"/>
        <end position="218"/>
    </location>
</feature>
<keyword evidence="1" id="KW-0812">Transmembrane</keyword>
<feature type="transmembrane region" description="Helical" evidence="1">
    <location>
        <begin position="105"/>
        <end position="128"/>
    </location>
</feature>
<dbReference type="PANTHER" id="PTHR33133">
    <property type="entry name" value="OS08G0107100 PROTEIN-RELATED"/>
    <property type="match status" value="1"/>
</dbReference>